<dbReference type="AlphaFoldDB" id="A0A4S3JIR5"/>
<gene>
    <name evidence="2" type="ORF">EYZ11_005193</name>
</gene>
<dbReference type="Proteomes" id="UP000308092">
    <property type="component" value="Unassembled WGS sequence"/>
</dbReference>
<comment type="caution">
    <text evidence="2">The sequence shown here is derived from an EMBL/GenBank/DDBJ whole genome shotgun (WGS) entry which is preliminary data.</text>
</comment>
<protein>
    <submittedName>
        <fullName evidence="2">Uncharacterized protein</fullName>
    </submittedName>
</protein>
<evidence type="ECO:0000313" key="3">
    <source>
        <dbReference type="Proteomes" id="UP000308092"/>
    </source>
</evidence>
<feature type="region of interest" description="Disordered" evidence="1">
    <location>
        <begin position="1"/>
        <end position="46"/>
    </location>
</feature>
<organism evidence="2 3">
    <name type="scientific">Aspergillus tanneri</name>
    <dbReference type="NCBI Taxonomy" id="1220188"/>
    <lineage>
        <taxon>Eukaryota</taxon>
        <taxon>Fungi</taxon>
        <taxon>Dikarya</taxon>
        <taxon>Ascomycota</taxon>
        <taxon>Pezizomycotina</taxon>
        <taxon>Eurotiomycetes</taxon>
        <taxon>Eurotiomycetidae</taxon>
        <taxon>Eurotiales</taxon>
        <taxon>Aspergillaceae</taxon>
        <taxon>Aspergillus</taxon>
        <taxon>Aspergillus subgen. Circumdati</taxon>
    </lineage>
</organism>
<dbReference type="EMBL" id="SOSA01000162">
    <property type="protein sequence ID" value="THC95333.1"/>
    <property type="molecule type" value="Genomic_DNA"/>
</dbReference>
<dbReference type="VEuPathDB" id="FungiDB:EYZ11_005193"/>
<proteinExistence type="predicted"/>
<accession>A0A4S3JIR5</accession>
<name>A0A4S3JIR5_9EURO</name>
<evidence type="ECO:0000313" key="2">
    <source>
        <dbReference type="EMBL" id="THC95333.1"/>
    </source>
</evidence>
<reference evidence="2 3" key="1">
    <citation type="submission" date="2019-03" db="EMBL/GenBank/DDBJ databases">
        <title>The genome sequence of a newly discovered highly antifungal drug resistant Aspergillus species, Aspergillus tanneri NIH 1004.</title>
        <authorList>
            <person name="Mounaud S."/>
            <person name="Singh I."/>
            <person name="Joardar V."/>
            <person name="Pakala S."/>
            <person name="Pakala S."/>
            <person name="Venepally P."/>
            <person name="Hoover J."/>
            <person name="Nierman W."/>
            <person name="Chung J."/>
            <person name="Losada L."/>
        </authorList>
    </citation>
    <scope>NUCLEOTIDE SEQUENCE [LARGE SCALE GENOMIC DNA]</scope>
    <source>
        <strain evidence="2 3">NIH1004</strain>
    </source>
</reference>
<keyword evidence="3" id="KW-1185">Reference proteome</keyword>
<evidence type="ECO:0000256" key="1">
    <source>
        <dbReference type="SAM" id="MobiDB-lite"/>
    </source>
</evidence>
<sequence length="58" mass="6175">MTKDSNAHGTVTLSEPGWGRRDERSSLASRTPNGVTGALPLYATGMGSNLGLRQERLC</sequence>